<dbReference type="AlphaFoldDB" id="A0A7J8YAQ4"/>
<dbReference type="EMBL" id="JABFAA010000011">
    <property type="protein sequence ID" value="MBA0696114.1"/>
    <property type="molecule type" value="Genomic_DNA"/>
</dbReference>
<evidence type="ECO:0000313" key="1">
    <source>
        <dbReference type="EMBL" id="MBA0696114.1"/>
    </source>
</evidence>
<reference evidence="1 2" key="1">
    <citation type="journal article" date="2019" name="Genome Biol. Evol.">
        <title>Insights into the evolution of the New World diploid cottons (Gossypium, subgenus Houzingenia) based on genome sequencing.</title>
        <authorList>
            <person name="Grover C.E."/>
            <person name="Arick M.A. 2nd"/>
            <person name="Thrash A."/>
            <person name="Conover J.L."/>
            <person name="Sanders W.S."/>
            <person name="Peterson D.G."/>
            <person name="Frelichowski J.E."/>
            <person name="Scheffler J.A."/>
            <person name="Scheffler B.E."/>
            <person name="Wendel J.F."/>
        </authorList>
    </citation>
    <scope>NUCLEOTIDE SEQUENCE [LARGE SCALE GENOMIC DNA]</scope>
    <source>
        <strain evidence="1">185</strain>
        <tissue evidence="1">Leaf</tissue>
    </source>
</reference>
<dbReference type="Proteomes" id="UP000593577">
    <property type="component" value="Unassembled WGS sequence"/>
</dbReference>
<accession>A0A7J8YAQ4</accession>
<evidence type="ECO:0000313" key="2">
    <source>
        <dbReference type="Proteomes" id="UP000593577"/>
    </source>
</evidence>
<keyword evidence="2" id="KW-1185">Reference proteome</keyword>
<sequence>AGFGVLQTNFCLPPEEPTIIPVVQELNLALKEREATRPYYELQTSVKVKGVNILLTDRSICQFYDASIWPTADLFDMSPVQAIQVYAILQKKQISIGTWIYRNMIAFVKNQAKGTFFSYLIMELCKKVRVPMERMDKEMNPPKKLLAVCNFTEKTKGREEKNRTPGGR</sequence>
<organism evidence="1 2">
    <name type="scientific">Gossypium aridum</name>
    <name type="common">American cotton</name>
    <name type="synonym">Erioxylum aridum</name>
    <dbReference type="NCBI Taxonomy" id="34290"/>
    <lineage>
        <taxon>Eukaryota</taxon>
        <taxon>Viridiplantae</taxon>
        <taxon>Streptophyta</taxon>
        <taxon>Embryophyta</taxon>
        <taxon>Tracheophyta</taxon>
        <taxon>Spermatophyta</taxon>
        <taxon>Magnoliopsida</taxon>
        <taxon>eudicotyledons</taxon>
        <taxon>Gunneridae</taxon>
        <taxon>Pentapetalae</taxon>
        <taxon>rosids</taxon>
        <taxon>malvids</taxon>
        <taxon>Malvales</taxon>
        <taxon>Malvaceae</taxon>
        <taxon>Malvoideae</taxon>
        <taxon>Gossypium</taxon>
    </lineage>
</organism>
<name>A0A7J8YAQ4_GOSAI</name>
<proteinExistence type="predicted"/>
<comment type="caution">
    <text evidence="1">The sequence shown here is derived from an EMBL/GenBank/DDBJ whole genome shotgun (WGS) entry which is preliminary data.</text>
</comment>
<protein>
    <submittedName>
        <fullName evidence="1">Uncharacterized protein</fullName>
    </submittedName>
</protein>
<gene>
    <name evidence="1" type="ORF">Goari_002698</name>
</gene>
<feature type="non-terminal residue" evidence="1">
    <location>
        <position position="168"/>
    </location>
</feature>